<evidence type="ECO:0000256" key="1">
    <source>
        <dbReference type="ARBA" id="ARBA00022603"/>
    </source>
</evidence>
<dbReference type="RefSeq" id="WP_073072743.1">
    <property type="nucleotide sequence ID" value="NZ_FQXN01000003.1"/>
</dbReference>
<dbReference type="EC" id="2.1.1.163" evidence="4"/>
<keyword evidence="3 4" id="KW-0949">S-adenosyl-L-methionine</keyword>
<keyword evidence="6" id="KW-1185">Reference proteome</keyword>
<dbReference type="SUPFAM" id="SSF53335">
    <property type="entry name" value="S-adenosyl-L-methionine-dependent methyltransferases"/>
    <property type="match status" value="1"/>
</dbReference>
<reference evidence="6" key="1">
    <citation type="submission" date="2016-11" db="EMBL/GenBank/DDBJ databases">
        <authorList>
            <person name="Varghese N."/>
            <person name="Submissions S."/>
        </authorList>
    </citation>
    <scope>NUCLEOTIDE SEQUENCE [LARGE SCALE GENOMIC DNA]</scope>
    <source>
        <strain evidence="6">DSM 15807</strain>
    </source>
</reference>
<dbReference type="Pfam" id="PF01209">
    <property type="entry name" value="Ubie_methyltran"/>
    <property type="match status" value="1"/>
</dbReference>
<keyword evidence="1 4" id="KW-0489">Methyltransferase</keyword>
<dbReference type="InterPro" id="IPR004033">
    <property type="entry name" value="UbiE/COQ5_MeTrFase"/>
</dbReference>
<name>A0A1M5SLT8_9BACT</name>
<dbReference type="PANTHER" id="PTHR43591">
    <property type="entry name" value="METHYLTRANSFERASE"/>
    <property type="match status" value="1"/>
</dbReference>
<dbReference type="CDD" id="cd02440">
    <property type="entry name" value="AdoMet_MTases"/>
    <property type="match status" value="1"/>
</dbReference>
<dbReference type="EMBL" id="FQXN01000003">
    <property type="protein sequence ID" value="SHH38853.1"/>
    <property type="molecule type" value="Genomic_DNA"/>
</dbReference>
<dbReference type="GO" id="GO:0032259">
    <property type="term" value="P:methylation"/>
    <property type="evidence" value="ECO:0007669"/>
    <property type="project" value="UniProtKB-KW"/>
</dbReference>
<dbReference type="PROSITE" id="PS51608">
    <property type="entry name" value="SAM_MT_UBIE"/>
    <property type="match status" value="1"/>
</dbReference>
<evidence type="ECO:0000256" key="4">
    <source>
        <dbReference type="HAMAP-Rule" id="MF_01813"/>
    </source>
</evidence>
<comment type="catalytic activity">
    <reaction evidence="4">
        <text>a 2-demethylmenaquinol + S-adenosyl-L-methionine = a menaquinol + S-adenosyl-L-homocysteine + H(+)</text>
        <dbReference type="Rhea" id="RHEA:42640"/>
        <dbReference type="Rhea" id="RHEA-COMP:9539"/>
        <dbReference type="Rhea" id="RHEA-COMP:9563"/>
        <dbReference type="ChEBI" id="CHEBI:15378"/>
        <dbReference type="ChEBI" id="CHEBI:18151"/>
        <dbReference type="ChEBI" id="CHEBI:55437"/>
        <dbReference type="ChEBI" id="CHEBI:57856"/>
        <dbReference type="ChEBI" id="CHEBI:59789"/>
        <dbReference type="EC" id="2.1.1.163"/>
    </reaction>
</comment>
<comment type="pathway">
    <text evidence="4">Quinol/quinone metabolism; menaquinone biosynthesis; menaquinol from 1,4-dihydroxy-2-naphthoate: step 2/2.</text>
</comment>
<dbReference type="Proteomes" id="UP000242592">
    <property type="component" value="Unassembled WGS sequence"/>
</dbReference>
<evidence type="ECO:0000313" key="6">
    <source>
        <dbReference type="Proteomes" id="UP000242592"/>
    </source>
</evidence>
<evidence type="ECO:0000256" key="3">
    <source>
        <dbReference type="ARBA" id="ARBA00022691"/>
    </source>
</evidence>
<keyword evidence="2 4" id="KW-0808">Transferase</keyword>
<dbReference type="GO" id="GO:0009234">
    <property type="term" value="P:menaquinone biosynthetic process"/>
    <property type="evidence" value="ECO:0007669"/>
    <property type="project" value="UniProtKB-UniRule"/>
</dbReference>
<evidence type="ECO:0000313" key="5">
    <source>
        <dbReference type="EMBL" id="SHH38853.1"/>
    </source>
</evidence>
<dbReference type="PANTHER" id="PTHR43591:SF24">
    <property type="entry name" value="2-METHOXY-6-POLYPRENYL-1,4-BENZOQUINOL METHYLASE, MITOCHONDRIAL"/>
    <property type="match status" value="1"/>
</dbReference>
<dbReference type="InterPro" id="IPR029063">
    <property type="entry name" value="SAM-dependent_MTases_sf"/>
</dbReference>
<keyword evidence="4" id="KW-0474">Menaquinone biosynthesis</keyword>
<dbReference type="OrthoDB" id="9811589at2"/>
<feature type="binding site" evidence="4">
    <location>
        <begin position="102"/>
        <end position="103"/>
    </location>
    <ligand>
        <name>S-adenosyl-L-methionine</name>
        <dbReference type="ChEBI" id="CHEBI:59789"/>
    </ligand>
</feature>
<feature type="binding site" evidence="4">
    <location>
        <position position="78"/>
    </location>
    <ligand>
        <name>S-adenosyl-L-methionine</name>
        <dbReference type="ChEBI" id="CHEBI:59789"/>
    </ligand>
</feature>
<evidence type="ECO:0000256" key="2">
    <source>
        <dbReference type="ARBA" id="ARBA00022679"/>
    </source>
</evidence>
<feature type="binding site" evidence="4">
    <location>
        <position position="57"/>
    </location>
    <ligand>
        <name>S-adenosyl-L-methionine</name>
        <dbReference type="ChEBI" id="CHEBI:59789"/>
    </ligand>
</feature>
<comment type="caution">
    <text evidence="4">Lacks conserved residue(s) required for the propagation of feature annotation.</text>
</comment>
<comment type="similarity">
    <text evidence="4">Belongs to the class I-like SAM-binding methyltransferase superfamily. MenG/UbiE family.</text>
</comment>
<proteinExistence type="inferred from homology"/>
<dbReference type="STRING" id="1123380.SAMN02745199_0919"/>
<accession>A0A1M5SLT8</accession>
<dbReference type="HAMAP" id="MF_01813">
    <property type="entry name" value="MenG_UbiE_methyltr"/>
    <property type="match status" value="1"/>
</dbReference>
<comment type="function">
    <text evidence="4">Methyltransferase required for the conversion of demethylmenaquinol (DMKH2) to menaquinol (MKH2).</text>
</comment>
<dbReference type="NCBIfam" id="TIGR01934">
    <property type="entry name" value="MenG_MenH_UbiE"/>
    <property type="match status" value="1"/>
</dbReference>
<gene>
    <name evidence="4" type="primary">menG</name>
    <name evidence="5" type="ORF">SAMN02745199_0919</name>
</gene>
<dbReference type="GO" id="GO:0043770">
    <property type="term" value="F:demethylmenaquinone methyltransferase activity"/>
    <property type="evidence" value="ECO:0007669"/>
    <property type="project" value="UniProtKB-UniRule"/>
</dbReference>
<protein>
    <recommendedName>
        <fullName evidence="4">Demethylmenaquinone methyltransferase</fullName>
        <ecNumber evidence="4">2.1.1.163</ecNumber>
    </recommendedName>
</protein>
<sequence>MNNKKRLVHELFQNISSKYDKVNSIMSFGMDNLWRKKAIKLVKISKNDVCLDLCCGTGKFTELISEILGDKGFIYALDISENMLEIAKNRINKQNIKFILGDATETPFENNFFDVVTMGWGLRNIPDIHMVLTEIYRILKVGGRFVLLDMGKPNTFLIKNFYWFYLKKIVPLIGKIVTGNKDPYIYFYKSIENFPSSTEIKDLLSKIGFKNTKSVNLALGAVSIIYGEKY</sequence>
<organism evidence="5 6">
    <name type="scientific">Thermosipho atlanticus DSM 15807</name>
    <dbReference type="NCBI Taxonomy" id="1123380"/>
    <lineage>
        <taxon>Bacteria</taxon>
        <taxon>Thermotogati</taxon>
        <taxon>Thermotogota</taxon>
        <taxon>Thermotogae</taxon>
        <taxon>Thermotogales</taxon>
        <taxon>Fervidobacteriaceae</taxon>
        <taxon>Thermosipho</taxon>
    </lineage>
</organism>
<dbReference type="NCBIfam" id="NF001244">
    <property type="entry name" value="PRK00216.1-5"/>
    <property type="match status" value="1"/>
</dbReference>
<dbReference type="Gene3D" id="3.40.50.150">
    <property type="entry name" value="Vaccinia Virus protein VP39"/>
    <property type="match status" value="1"/>
</dbReference>
<dbReference type="UniPathway" id="UPA00079">
    <property type="reaction ID" value="UER00169"/>
</dbReference>
<dbReference type="AlphaFoldDB" id="A0A1M5SLT8"/>